<dbReference type="Proteomes" id="UP000316747">
    <property type="component" value="Unassembled WGS sequence"/>
</dbReference>
<dbReference type="AlphaFoldDB" id="A0A543HUL9"/>
<reference evidence="1 2" key="1">
    <citation type="submission" date="2019-06" db="EMBL/GenBank/DDBJ databases">
        <title>Genome sequencing of plant associated microbes to promote plant fitness in Sorghum bicolor and Oryza sativa.</title>
        <authorList>
            <person name="Coleman-Derr D."/>
        </authorList>
    </citation>
    <scope>NUCLEOTIDE SEQUENCE [LARGE SCALE GENOMIC DNA]</scope>
    <source>
        <strain evidence="1 2">KV-663</strain>
    </source>
</reference>
<gene>
    <name evidence="1" type="ORF">FBY41_2051</name>
</gene>
<keyword evidence="2" id="KW-1185">Reference proteome</keyword>
<accession>A0A543HUL9</accession>
<evidence type="ECO:0000313" key="2">
    <source>
        <dbReference type="Proteomes" id="UP000316747"/>
    </source>
</evidence>
<comment type="caution">
    <text evidence="1">The sequence shown here is derived from an EMBL/GenBank/DDBJ whole genome shotgun (WGS) entry which is preliminary data.</text>
</comment>
<sequence length="177" mass="19365">MSGGASSRGAGVTPQVAEARRLLRTYLRDHDSGAVAGARRLGSTARSHRDPQVRAELSRLHTEVEEDRRSLAAVMERLDITPDPVKRLAILAGEQLGRLKPNGFLSQRSPLTDVVELEALSMAVTGKLRLWETLEALGPDATLTDPAELRRLRDRALDHRERLGRLHAASAKALTQA</sequence>
<organism evidence="1 2">
    <name type="scientific">Humibacillus xanthopallidus</name>
    <dbReference type="NCBI Taxonomy" id="412689"/>
    <lineage>
        <taxon>Bacteria</taxon>
        <taxon>Bacillati</taxon>
        <taxon>Actinomycetota</taxon>
        <taxon>Actinomycetes</taxon>
        <taxon>Micrococcales</taxon>
        <taxon>Intrasporangiaceae</taxon>
        <taxon>Humibacillus</taxon>
    </lineage>
</organism>
<dbReference type="EMBL" id="VFPM01000002">
    <property type="protein sequence ID" value="TQM62028.1"/>
    <property type="molecule type" value="Genomic_DNA"/>
</dbReference>
<protein>
    <submittedName>
        <fullName evidence="1">Uncharacterized protein</fullName>
    </submittedName>
</protein>
<evidence type="ECO:0000313" key="1">
    <source>
        <dbReference type="EMBL" id="TQM62028.1"/>
    </source>
</evidence>
<proteinExistence type="predicted"/>
<name>A0A543HUL9_9MICO</name>